<name>A0AAW4P668_9GAMM</name>
<protein>
    <submittedName>
        <fullName evidence="1">Uncharacterized protein</fullName>
    </submittedName>
</protein>
<gene>
    <name evidence="1" type="ORF">IM880_21730</name>
</gene>
<reference evidence="1" key="1">
    <citation type="journal article" date="2021" name="bioRxiv">
        <title>Identification of Pectobacterium species isolated from the soft rot of tetecho (Neobuxbaumia tetetzo), a columnar cactus, and associated metagenomics.</title>
        <authorList>
            <person name="Vargas-Peralta D."/>
            <person name="Narvaez-Barragan D.A."/>
            <person name="de Sandozequi A."/>
            <person name="Romero-Gutierrez M.F."/>
            <person name="Segovia L."/>
            <person name="Martinez-Anaya C."/>
            <person name="Alcaraz L.D."/>
            <person name="de la Torre Almaraz R."/>
        </authorList>
    </citation>
    <scope>NUCLEOTIDE SEQUENCE</scope>
    <source>
        <strain evidence="1">A3</strain>
    </source>
</reference>
<reference evidence="1" key="2">
    <citation type="submission" date="2021-01" db="EMBL/GenBank/DDBJ databases">
        <authorList>
            <person name="Vargas Peralta D."/>
        </authorList>
    </citation>
    <scope>NUCLEOTIDE SEQUENCE</scope>
    <source>
        <strain evidence="1">A3</strain>
    </source>
</reference>
<evidence type="ECO:0000313" key="2">
    <source>
        <dbReference type="Proteomes" id="UP000696310"/>
    </source>
</evidence>
<comment type="caution">
    <text evidence="1">The sequence shown here is derived from an EMBL/GenBank/DDBJ whole genome shotgun (WGS) entry which is preliminary data.</text>
</comment>
<evidence type="ECO:0000313" key="1">
    <source>
        <dbReference type="EMBL" id="MBW5894831.1"/>
    </source>
</evidence>
<dbReference type="RefSeq" id="WP_095700348.1">
    <property type="nucleotide sequence ID" value="NZ_CP017482.1"/>
</dbReference>
<dbReference type="GeneID" id="61409201"/>
<dbReference type="AlphaFoldDB" id="A0AAW4P668"/>
<proteinExistence type="predicted"/>
<organism evidence="1 2">
    <name type="scientific">Pectobacterium polaris</name>
    <dbReference type="NCBI Taxonomy" id="2042057"/>
    <lineage>
        <taxon>Bacteria</taxon>
        <taxon>Pseudomonadati</taxon>
        <taxon>Pseudomonadota</taxon>
        <taxon>Gammaproteobacteria</taxon>
        <taxon>Enterobacterales</taxon>
        <taxon>Pectobacteriaceae</taxon>
        <taxon>Pectobacterium</taxon>
    </lineage>
</organism>
<sequence length="161" mass="18873">MNIILEIKNKPVFLDDGLNEEDMEITAFQFAIEELSQYVTGSISLFFDHGNEIVLDLFYDFFICYDDIVDSIRLAKNKTSHKDEIWFCEQGSDFYFLYEIKGDSFILEYKKGSDVGFPNKTKEEFKVEVQVDEYFSKWRIVFEGLSLAFKEKLGKDVALPF</sequence>
<dbReference type="EMBL" id="JAESHX010000150">
    <property type="protein sequence ID" value="MBW5894831.1"/>
    <property type="molecule type" value="Genomic_DNA"/>
</dbReference>
<dbReference type="KEGG" id="ppoa:BJK05_11205"/>
<accession>A0AAW4P668</accession>
<dbReference type="Proteomes" id="UP000696310">
    <property type="component" value="Unassembled WGS sequence"/>
</dbReference>